<evidence type="ECO:0000256" key="3">
    <source>
        <dbReference type="ARBA" id="ARBA00022989"/>
    </source>
</evidence>
<reference evidence="7 8" key="1">
    <citation type="submission" date="2018-07" db="EMBL/GenBank/DDBJ databases">
        <title>Complete genome sequence of Psychrobacillus sp. PB01, isolated from iceberg, and comparative genome analysis of Psychrobacillus strains.</title>
        <authorList>
            <person name="Lee P.C."/>
        </authorList>
    </citation>
    <scope>NUCLEOTIDE SEQUENCE [LARGE SCALE GENOMIC DNA]</scope>
    <source>
        <strain evidence="7 8">PB01</strain>
    </source>
</reference>
<evidence type="ECO:0000256" key="2">
    <source>
        <dbReference type="ARBA" id="ARBA00022692"/>
    </source>
</evidence>
<dbReference type="InterPro" id="IPR006480">
    <property type="entry name" value="Phage_holin_4_1"/>
</dbReference>
<evidence type="ECO:0000256" key="1">
    <source>
        <dbReference type="ARBA" id="ARBA00004141"/>
    </source>
</evidence>
<dbReference type="KEGG" id="psyo:PB01_08615"/>
<evidence type="ECO:0000256" key="4">
    <source>
        <dbReference type="ARBA" id="ARBA00023136"/>
    </source>
</evidence>
<organism evidence="7 8">
    <name type="scientific">Psychrobacillus glaciei</name>
    <dbReference type="NCBI Taxonomy" id="2283160"/>
    <lineage>
        <taxon>Bacteria</taxon>
        <taxon>Bacillati</taxon>
        <taxon>Bacillota</taxon>
        <taxon>Bacilli</taxon>
        <taxon>Bacillales</taxon>
        <taxon>Bacillaceae</taxon>
        <taxon>Psychrobacillus</taxon>
    </lineage>
</organism>
<evidence type="ECO:0000256" key="6">
    <source>
        <dbReference type="SAM" id="Phobius"/>
    </source>
</evidence>
<keyword evidence="3 6" id="KW-1133">Transmembrane helix</keyword>
<dbReference type="Pfam" id="PF05105">
    <property type="entry name" value="Phage_holin_4_1"/>
    <property type="match status" value="1"/>
</dbReference>
<name>A0A5J6SLL3_9BACI</name>
<dbReference type="AlphaFoldDB" id="A0A5J6SLL3"/>
<keyword evidence="4 6" id="KW-0472">Membrane</keyword>
<protein>
    <submittedName>
        <fullName evidence="7">Holin</fullName>
    </submittedName>
</protein>
<keyword evidence="2 6" id="KW-0812">Transmembrane</keyword>
<dbReference type="RefSeq" id="WP_151699822.1">
    <property type="nucleotide sequence ID" value="NZ_CP031223.1"/>
</dbReference>
<evidence type="ECO:0000313" key="7">
    <source>
        <dbReference type="EMBL" id="QFF98890.1"/>
    </source>
</evidence>
<comment type="similarity">
    <text evidence="5">Belongs to the bacteriophage holin family. Cp-1 holin subfamily.</text>
</comment>
<proteinExistence type="inferred from homology"/>
<evidence type="ECO:0000256" key="5">
    <source>
        <dbReference type="ARBA" id="ARBA00023600"/>
    </source>
</evidence>
<gene>
    <name evidence="7" type="ORF">PB01_08615</name>
</gene>
<dbReference type="Proteomes" id="UP000325517">
    <property type="component" value="Chromosome"/>
</dbReference>
<dbReference type="GO" id="GO:0016020">
    <property type="term" value="C:membrane"/>
    <property type="evidence" value="ECO:0007669"/>
    <property type="project" value="UniProtKB-SubCell"/>
</dbReference>
<dbReference type="EMBL" id="CP031223">
    <property type="protein sequence ID" value="QFF98890.1"/>
    <property type="molecule type" value="Genomic_DNA"/>
</dbReference>
<comment type="subcellular location">
    <subcellularLocation>
        <location evidence="1">Membrane</location>
        <topology evidence="1">Multi-pass membrane protein</topology>
    </subcellularLocation>
</comment>
<dbReference type="OrthoDB" id="2885993at2"/>
<sequence>MPLFEFMYGTGGAVMYTMTALAFFLVMDWIAGIRAAKKDGTYASKYGIDGVFRSFFILLLPSGGHLLDKVLNAPGDLFGLLAFGVLYHIIQSMTAKSIRAGWGEWVPEGILNKITDWVQAELEAKIARSQQRKDGLK</sequence>
<keyword evidence="8" id="KW-1185">Reference proteome</keyword>
<evidence type="ECO:0000313" key="8">
    <source>
        <dbReference type="Proteomes" id="UP000325517"/>
    </source>
</evidence>
<feature type="transmembrane region" description="Helical" evidence="6">
    <location>
        <begin position="6"/>
        <end position="30"/>
    </location>
</feature>
<accession>A0A5J6SLL3</accession>